<evidence type="ECO:0000313" key="14">
    <source>
        <dbReference type="Proteomes" id="UP000694890"/>
    </source>
</evidence>
<dbReference type="GO" id="GO:0010628">
    <property type="term" value="P:positive regulation of gene expression"/>
    <property type="evidence" value="ECO:0007669"/>
    <property type="project" value="TreeGrafter"/>
</dbReference>
<dbReference type="PANTHER" id="PTHR45809:SF4">
    <property type="entry name" value="PHOSDUCIN-LIKE PROTEIN 3"/>
    <property type="match status" value="1"/>
</dbReference>
<keyword evidence="4" id="KW-0963">Cytoplasm</keyword>
<evidence type="ECO:0000256" key="11">
    <source>
        <dbReference type="ARBA" id="ARBA00045694"/>
    </source>
</evidence>
<dbReference type="GeneID" id="108897094"/>
<dbReference type="Proteomes" id="UP000694890">
    <property type="component" value="Linkage group LG1"/>
</dbReference>
<keyword evidence="8" id="KW-0256">Endoplasmic reticulum</keyword>
<dbReference type="GO" id="GO:0044183">
    <property type="term" value="F:protein folding chaperone"/>
    <property type="evidence" value="ECO:0007669"/>
    <property type="project" value="TreeGrafter"/>
</dbReference>
<protein>
    <recommendedName>
        <fullName evidence="10">Phosducin-like protein 3</fullName>
    </recommendedName>
</protein>
<dbReference type="KEGG" id="lcf:108897094"/>
<gene>
    <name evidence="15" type="primary">pdcl3</name>
</gene>
<dbReference type="Gene3D" id="3.40.30.10">
    <property type="entry name" value="Glutaredoxin"/>
    <property type="match status" value="1"/>
</dbReference>
<dbReference type="Pfam" id="PF02114">
    <property type="entry name" value="Phosducin"/>
    <property type="match status" value="1"/>
</dbReference>
<dbReference type="GO" id="GO:0048471">
    <property type="term" value="C:perinuclear region of cytoplasm"/>
    <property type="evidence" value="ECO:0007669"/>
    <property type="project" value="UniProtKB-SubCell"/>
</dbReference>
<evidence type="ECO:0000256" key="3">
    <source>
        <dbReference type="ARBA" id="ARBA00009686"/>
    </source>
</evidence>
<feature type="domain" description="Phosducin" evidence="13">
    <location>
        <begin position="28"/>
        <end position="181"/>
    </location>
</feature>
<organism evidence="14 15">
    <name type="scientific">Lates calcarifer</name>
    <name type="common">Barramundi</name>
    <name type="synonym">Holocentrus calcarifer</name>
    <dbReference type="NCBI Taxonomy" id="8187"/>
    <lineage>
        <taxon>Eukaryota</taxon>
        <taxon>Metazoa</taxon>
        <taxon>Chordata</taxon>
        <taxon>Craniata</taxon>
        <taxon>Vertebrata</taxon>
        <taxon>Euteleostomi</taxon>
        <taxon>Actinopterygii</taxon>
        <taxon>Neopterygii</taxon>
        <taxon>Teleostei</taxon>
        <taxon>Neoteleostei</taxon>
        <taxon>Acanthomorphata</taxon>
        <taxon>Carangaria</taxon>
        <taxon>Carangaria incertae sedis</taxon>
        <taxon>Centropomidae</taxon>
        <taxon>Lates</taxon>
    </lineage>
</organism>
<evidence type="ECO:0000256" key="2">
    <source>
        <dbReference type="ARBA" id="ARBA00004556"/>
    </source>
</evidence>
<dbReference type="CTD" id="79031"/>
<evidence type="ECO:0000256" key="6">
    <source>
        <dbReference type="ARBA" id="ARBA00022657"/>
    </source>
</evidence>
<dbReference type="CDD" id="cd02988">
    <property type="entry name" value="Phd_like_VIAF"/>
    <property type="match status" value="1"/>
</dbReference>
<dbReference type="GO" id="GO:0043184">
    <property type="term" value="F:vascular endothelial growth factor receptor 2 binding"/>
    <property type="evidence" value="ECO:0007669"/>
    <property type="project" value="TreeGrafter"/>
</dbReference>
<comment type="subcellular location">
    <subcellularLocation>
        <location evidence="2">Cytoplasm</location>
        <location evidence="2">Perinuclear region</location>
    </subcellularLocation>
    <subcellularLocation>
        <location evidence="1">Endoplasmic reticulum</location>
    </subcellularLocation>
</comment>
<proteinExistence type="inferred from homology"/>
<sequence length="238" mass="27528">MQDPNEDTEWNDILRKKGILPPKEVPKDDEEEELALQQQSVVKTYDSMTLEELEENEDEFSEEDEAAIEMYRQKRLAEWKAAQVKNMFKEVGEISGQDYIKEVNKAGEGIWVVLHLYKQGIPLCTLINQHLSTLARKFPQTKFLKSISTTCIPNYPDRNLPTIFVYFEGEMKAQFIGPLVFGGMNLKVEELEWRLSETGAVKTDLEENPKKQIEDKLLSSIRCSSLHEKDSDSEDEDY</sequence>
<evidence type="ECO:0000256" key="10">
    <source>
        <dbReference type="ARBA" id="ARBA00040739"/>
    </source>
</evidence>
<evidence type="ECO:0000313" key="15">
    <source>
        <dbReference type="RefSeq" id="XP_018552037.1"/>
    </source>
</evidence>
<dbReference type="InterPro" id="IPR024253">
    <property type="entry name" value="Phosducin_thioredoxin-like_dom"/>
</dbReference>
<keyword evidence="6" id="KW-0037">Angiogenesis</keyword>
<feature type="region of interest" description="Disordered" evidence="12">
    <location>
        <begin position="1"/>
        <end position="34"/>
    </location>
</feature>
<dbReference type="GO" id="GO:0001525">
    <property type="term" value="P:angiogenesis"/>
    <property type="evidence" value="ECO:0007669"/>
    <property type="project" value="UniProtKB-KW"/>
</dbReference>
<evidence type="ECO:0000256" key="7">
    <source>
        <dbReference type="ARBA" id="ARBA00022703"/>
    </source>
</evidence>
<evidence type="ECO:0000256" key="12">
    <source>
        <dbReference type="SAM" id="MobiDB-lite"/>
    </source>
</evidence>
<comment type="similarity">
    <text evidence="3">Belongs to the phosducin family.</text>
</comment>
<evidence type="ECO:0000256" key="5">
    <source>
        <dbReference type="ARBA" id="ARBA00022553"/>
    </source>
</evidence>
<accession>A0AAJ7VG04</accession>
<dbReference type="AlphaFoldDB" id="A0AAJ7VG04"/>
<dbReference type="RefSeq" id="XP_018552037.1">
    <property type="nucleotide sequence ID" value="XM_018696521.2"/>
</dbReference>
<keyword evidence="9" id="KW-0143">Chaperone</keyword>
<dbReference type="PANTHER" id="PTHR45809">
    <property type="entry name" value="VIRAL IAP-ASSOCIATED FACTOR HOMOLOG"/>
    <property type="match status" value="1"/>
</dbReference>
<evidence type="ECO:0000256" key="9">
    <source>
        <dbReference type="ARBA" id="ARBA00023186"/>
    </source>
</evidence>
<evidence type="ECO:0000256" key="4">
    <source>
        <dbReference type="ARBA" id="ARBA00022490"/>
    </source>
</evidence>
<dbReference type="SUPFAM" id="SSF52833">
    <property type="entry name" value="Thioredoxin-like"/>
    <property type="match status" value="1"/>
</dbReference>
<dbReference type="GO" id="GO:0006915">
    <property type="term" value="P:apoptotic process"/>
    <property type="evidence" value="ECO:0007669"/>
    <property type="project" value="UniProtKB-KW"/>
</dbReference>
<evidence type="ECO:0000259" key="13">
    <source>
        <dbReference type="Pfam" id="PF02114"/>
    </source>
</evidence>
<comment type="function">
    <text evidence="11">Acts as a chaperone for the angiogenic VEGF receptor KDR/VEGFR2, increasing its abundance by inhibiting its ubiquitination and degradation. Inhibits the folding activity of the chaperonin-containing T-complex (CCT) which leads to inhibition of cytoskeletal actin folding. Acts as a chaperone during heat shock alongside HSP90 and HSP40/70 chaperone complexes. Modulates the activation of caspases during apoptosis.</text>
</comment>
<dbReference type="GO" id="GO:0005783">
    <property type="term" value="C:endoplasmic reticulum"/>
    <property type="evidence" value="ECO:0007669"/>
    <property type="project" value="UniProtKB-SubCell"/>
</dbReference>
<reference evidence="15" key="1">
    <citation type="submission" date="2025-08" db="UniProtKB">
        <authorList>
            <consortium name="RefSeq"/>
        </authorList>
    </citation>
    <scope>IDENTIFICATION</scope>
    <source>
        <tissue evidence="15">Brain</tissue>
    </source>
</reference>
<feature type="compositionally biased region" description="Acidic residues" evidence="12">
    <location>
        <begin position="1"/>
        <end position="10"/>
    </location>
</feature>
<evidence type="ECO:0000256" key="8">
    <source>
        <dbReference type="ARBA" id="ARBA00022824"/>
    </source>
</evidence>
<dbReference type="InterPro" id="IPR051498">
    <property type="entry name" value="Phosducin-like_chap/apop_reg"/>
</dbReference>
<keyword evidence="5" id="KW-0597">Phosphoprotein</keyword>
<name>A0AAJ7VG04_LATCA</name>
<keyword evidence="7" id="KW-0053">Apoptosis</keyword>
<dbReference type="InterPro" id="IPR036249">
    <property type="entry name" value="Thioredoxin-like_sf"/>
</dbReference>
<evidence type="ECO:0000256" key="1">
    <source>
        <dbReference type="ARBA" id="ARBA00004240"/>
    </source>
</evidence>